<name>X1S6L6_9ZZZZ</name>
<sequence length="87" mass="9838">HSENKIYVRLVAGTCFRAECPVCYQKWAAREAGRIEDKFKRLSRNNAEAAVPGYGRPVHAVISVPEIDAFLIYNNLDILKDKIYAIA</sequence>
<accession>X1S6L6</accession>
<feature type="non-terminal residue" evidence="1">
    <location>
        <position position="1"/>
    </location>
</feature>
<reference evidence="1" key="1">
    <citation type="journal article" date="2014" name="Front. Microbiol.">
        <title>High frequency of phylogenetically diverse reductive dehalogenase-homologous genes in deep subseafloor sedimentary metagenomes.</title>
        <authorList>
            <person name="Kawai M."/>
            <person name="Futagami T."/>
            <person name="Toyoda A."/>
            <person name="Takaki Y."/>
            <person name="Nishi S."/>
            <person name="Hori S."/>
            <person name="Arai W."/>
            <person name="Tsubouchi T."/>
            <person name="Morono Y."/>
            <person name="Uchiyama I."/>
            <person name="Ito T."/>
            <person name="Fujiyama A."/>
            <person name="Inagaki F."/>
            <person name="Takami H."/>
        </authorList>
    </citation>
    <scope>NUCLEOTIDE SEQUENCE</scope>
    <source>
        <strain evidence="1">Expedition CK06-06</strain>
    </source>
</reference>
<proteinExistence type="predicted"/>
<gene>
    <name evidence="1" type="ORF">S06H3_65690</name>
</gene>
<organism evidence="1">
    <name type="scientific">marine sediment metagenome</name>
    <dbReference type="NCBI Taxonomy" id="412755"/>
    <lineage>
        <taxon>unclassified sequences</taxon>
        <taxon>metagenomes</taxon>
        <taxon>ecological metagenomes</taxon>
    </lineage>
</organism>
<feature type="non-terminal residue" evidence="1">
    <location>
        <position position="87"/>
    </location>
</feature>
<dbReference type="AlphaFoldDB" id="X1S6L6"/>
<dbReference type="EMBL" id="BARV01044352">
    <property type="protein sequence ID" value="GAI71075.1"/>
    <property type="molecule type" value="Genomic_DNA"/>
</dbReference>
<comment type="caution">
    <text evidence="1">The sequence shown here is derived from an EMBL/GenBank/DDBJ whole genome shotgun (WGS) entry which is preliminary data.</text>
</comment>
<evidence type="ECO:0000313" key="1">
    <source>
        <dbReference type="EMBL" id="GAI71075.1"/>
    </source>
</evidence>
<protein>
    <submittedName>
        <fullName evidence="1">Uncharacterized protein</fullName>
    </submittedName>
</protein>